<organism evidence="2 3">
    <name type="scientific">Klebsiella michiganensis</name>
    <dbReference type="NCBI Taxonomy" id="1134687"/>
    <lineage>
        <taxon>Bacteria</taxon>
        <taxon>Pseudomonadati</taxon>
        <taxon>Pseudomonadota</taxon>
        <taxon>Gammaproteobacteria</taxon>
        <taxon>Enterobacterales</taxon>
        <taxon>Enterobacteriaceae</taxon>
        <taxon>Klebsiella/Raoultella group</taxon>
        <taxon>Klebsiella</taxon>
    </lineage>
</organism>
<evidence type="ECO:0000313" key="2">
    <source>
        <dbReference type="EMBL" id="PLM68209.1"/>
    </source>
</evidence>
<evidence type="ECO:0000256" key="1">
    <source>
        <dbReference type="SAM" id="SignalP"/>
    </source>
</evidence>
<comment type="caution">
    <text evidence="2">The sequence shown here is derived from an EMBL/GenBank/DDBJ whole genome shotgun (WGS) entry which is preliminary data.</text>
</comment>
<protein>
    <submittedName>
        <fullName evidence="2">Uncharacterized protein</fullName>
    </submittedName>
</protein>
<dbReference type="InterPro" id="IPR008617">
    <property type="entry name" value="Uncharacterised_YcgJ"/>
</dbReference>
<feature type="signal peptide" evidence="1">
    <location>
        <begin position="1"/>
        <end position="22"/>
    </location>
</feature>
<accession>A0A2J4ZYV4</accession>
<name>A0A2J4ZYV4_9ENTR</name>
<dbReference type="AlphaFoldDB" id="A0A2J4ZYV4"/>
<gene>
    <name evidence="2" type="ORF">CWM85_03845</name>
</gene>
<dbReference type="Proteomes" id="UP000234661">
    <property type="component" value="Unassembled WGS sequence"/>
</dbReference>
<dbReference type="EMBL" id="PIET01000043">
    <property type="protein sequence ID" value="PLM68209.1"/>
    <property type="molecule type" value="Genomic_DNA"/>
</dbReference>
<proteinExistence type="predicted"/>
<reference evidence="2 3" key="2">
    <citation type="submission" date="2018-01" db="EMBL/GenBank/DDBJ databases">
        <title>Genomic study of Klebsiella pneumoniae.</title>
        <authorList>
            <person name="Yang Y."/>
            <person name="Bicalho R."/>
        </authorList>
    </citation>
    <scope>NUCLEOTIDE SEQUENCE [LARGE SCALE GENOMIC DNA]</scope>
    <source>
        <strain evidence="2 3">A2</strain>
    </source>
</reference>
<dbReference type="RefSeq" id="WP_082226205.1">
    <property type="nucleotide sequence ID" value="NZ_VNRI01000067.1"/>
</dbReference>
<reference evidence="2 3" key="1">
    <citation type="submission" date="2017-11" db="EMBL/GenBank/DDBJ databases">
        <authorList>
            <person name="Han C.G."/>
        </authorList>
    </citation>
    <scope>NUCLEOTIDE SEQUENCE [LARGE SCALE GENOMIC DNA]</scope>
    <source>
        <strain evidence="2 3">A2</strain>
    </source>
</reference>
<sequence>MGRFTQTLLLSAALWAPGAAIAASPQISEALTMPKPGVICDRYICANGQDGVSVALTMHYLGKKAAARLTSFGEFNREAFTFANGVHCDIQARQCRKDRYYGADGQPSGEIDHDATRQLFVY</sequence>
<evidence type="ECO:0000313" key="3">
    <source>
        <dbReference type="Proteomes" id="UP000234661"/>
    </source>
</evidence>
<feature type="chain" id="PRO_5014329451" evidence="1">
    <location>
        <begin position="23"/>
        <end position="122"/>
    </location>
</feature>
<dbReference type="Pfam" id="PF05666">
    <property type="entry name" value="YcgJ"/>
    <property type="match status" value="1"/>
</dbReference>
<keyword evidence="1" id="KW-0732">Signal</keyword>